<dbReference type="PANTHER" id="PTHR43799">
    <property type="entry name" value="AMINOTRANSFERASE, PUTATIVE-RELATED"/>
    <property type="match status" value="1"/>
</dbReference>
<dbReference type="SUPFAM" id="SSF53383">
    <property type="entry name" value="PLP-dependent transferases"/>
    <property type="match status" value="1"/>
</dbReference>
<sequence length="876" mass="94219">MNSIITRDVPEGVVIADEQKEEDVMALHKIASAESVISETTATSSEELTPTAAAAAAAKGPSKWDLKTQTPHGGQEWSEISNLVEDFSVTTNGLGPVPEALEAAKEALLTIEHYPPSDFEPAITDLAKFLSPDNWSDTRSRLLLGNGASEMIDMISRLAPKGPWRPGPFATQYQEYRRSAKNAGRIELDWSDVDGGVKLSSIVNPCNPTGDYMHVEEIKEYILKMCDDNSWVVVDESMQPWAGPHWREDSLTSQKEFIQDMQRKRGISIYVIHSWTKIWACPGIRLGSVVCPTAEDASAIKKMQVPWSVNVMALHYLAGCCKADEYMEKTWKLTVEWRAFITEGLQHLNFPGMYGEAWSSWIWIDTGSEDLAEVIVDECKAAGVPIRWGKFGYCMPTYIRLGVRKPSSAKVLINTINRDGSMAQVLIDVDRFPHLGGESAIVGLLLGNAARRLKQISQKAGCRNITVMGRGVKTKGNHPASDEPLQLELHGIESDRTPQIAYEMVHQIIEEEDRNRAAKGKGGRSHGGGWSNSGGGDWDNTSGGGSMTSWQQQQKATDTTEWEGASNTSWGPASHGRAGYKGGGNWGKGGRGVATGANRDWYGGAGGSASAGGGSSSSSSSSSSGPGYATAAGFQQDQQPSQQQGKGKGKGSRGDKGWYDSRGTGASASSSSTMPAGAAARQQQRQPPPQHPREGGPPAPHASSSAAAAAAAAAAVPPPNEPVGRTPAGTQAPPTKPVGVEESLPDSVFEQAERTGQEEAIAYERRMEHWREYAAKRRRLGGYDDGGVPAVSSLTCSKDFPTPESRTVSMIAQALHVALADALKAQKSAAASDAKKSEGIPLRAVEETFYNRWNIPLSLNMLGFDSVLSFIKTFDQ</sequence>
<evidence type="ECO:0000256" key="1">
    <source>
        <dbReference type="SAM" id="MobiDB-lite"/>
    </source>
</evidence>
<dbReference type="CDD" id="cd00609">
    <property type="entry name" value="AAT_like"/>
    <property type="match status" value="1"/>
</dbReference>
<feature type="compositionally biased region" description="Low complexity" evidence="1">
    <location>
        <begin position="616"/>
        <end position="645"/>
    </location>
</feature>
<feature type="compositionally biased region" description="Low complexity" evidence="1">
    <location>
        <begin position="661"/>
        <end position="685"/>
    </location>
</feature>
<dbReference type="EMBL" id="JABANN010000841">
    <property type="protein sequence ID" value="KAF4653117.1"/>
    <property type="molecule type" value="Genomic_DNA"/>
</dbReference>
<accession>A0A7J6L1U1</accession>
<dbReference type="InterPro" id="IPR015422">
    <property type="entry name" value="PyrdxlP-dep_Trfase_small"/>
</dbReference>
<feature type="domain" description="Aminotransferase class I/classII large" evidence="2">
    <location>
        <begin position="93"/>
        <end position="407"/>
    </location>
</feature>
<dbReference type="Proteomes" id="UP000572268">
    <property type="component" value="Unassembled WGS sequence"/>
</dbReference>
<name>A0A7J6L1U1_PEROL</name>
<feature type="region of interest" description="Disordered" evidence="1">
    <location>
        <begin position="514"/>
        <end position="587"/>
    </location>
</feature>
<dbReference type="InterPro" id="IPR015424">
    <property type="entry name" value="PyrdxlP-dep_Trfase"/>
</dbReference>
<dbReference type="Gene3D" id="3.30.1370.10">
    <property type="entry name" value="K Homology domain, type 1"/>
    <property type="match status" value="1"/>
</dbReference>
<dbReference type="Pfam" id="PF00155">
    <property type="entry name" value="Aminotran_1_2"/>
    <property type="match status" value="1"/>
</dbReference>
<protein>
    <recommendedName>
        <fullName evidence="2">Aminotransferase class I/classII large domain-containing protein</fullName>
    </recommendedName>
</protein>
<dbReference type="InterPro" id="IPR004839">
    <property type="entry name" value="Aminotransferase_I/II_large"/>
</dbReference>
<feature type="compositionally biased region" description="Gly residues" evidence="1">
    <location>
        <begin position="525"/>
        <end position="546"/>
    </location>
</feature>
<evidence type="ECO:0000313" key="3">
    <source>
        <dbReference type="EMBL" id="KAF4653117.1"/>
    </source>
</evidence>
<dbReference type="Gene3D" id="3.40.640.10">
    <property type="entry name" value="Type I PLP-dependent aspartate aminotransferase-like (Major domain)"/>
    <property type="match status" value="1"/>
</dbReference>
<dbReference type="PANTHER" id="PTHR43799:SF1">
    <property type="entry name" value="ASPARTATE AMINOTRANSFERASE"/>
    <property type="match status" value="1"/>
</dbReference>
<dbReference type="InterPro" id="IPR015421">
    <property type="entry name" value="PyrdxlP-dep_Trfase_major"/>
</dbReference>
<dbReference type="Gene3D" id="3.90.1150.10">
    <property type="entry name" value="Aspartate Aminotransferase, domain 1"/>
    <property type="match status" value="1"/>
</dbReference>
<evidence type="ECO:0000313" key="4">
    <source>
        <dbReference type="Proteomes" id="UP000572268"/>
    </source>
</evidence>
<gene>
    <name evidence="3" type="ORF">FOL46_009357</name>
</gene>
<feature type="compositionally biased region" description="Gly residues" evidence="1">
    <location>
        <begin position="606"/>
        <end position="615"/>
    </location>
</feature>
<dbReference type="InterPro" id="IPR036612">
    <property type="entry name" value="KH_dom_type_1_sf"/>
</dbReference>
<feature type="compositionally biased region" description="Pro residues" evidence="1">
    <location>
        <begin position="686"/>
        <end position="700"/>
    </location>
</feature>
<feature type="compositionally biased region" description="Low complexity" evidence="1">
    <location>
        <begin position="701"/>
        <end position="715"/>
    </location>
</feature>
<dbReference type="GO" id="GO:0030170">
    <property type="term" value="F:pyridoxal phosphate binding"/>
    <property type="evidence" value="ECO:0007669"/>
    <property type="project" value="InterPro"/>
</dbReference>
<evidence type="ECO:0000259" key="2">
    <source>
        <dbReference type="Pfam" id="PF00155"/>
    </source>
</evidence>
<feature type="compositionally biased region" description="Polar residues" evidence="1">
    <location>
        <begin position="547"/>
        <end position="571"/>
    </location>
</feature>
<feature type="non-terminal residue" evidence="3">
    <location>
        <position position="1"/>
    </location>
</feature>
<comment type="caution">
    <text evidence="3">The sequence shown here is derived from an EMBL/GenBank/DDBJ whole genome shotgun (WGS) entry which is preliminary data.</text>
</comment>
<dbReference type="GO" id="GO:0003723">
    <property type="term" value="F:RNA binding"/>
    <property type="evidence" value="ECO:0007669"/>
    <property type="project" value="InterPro"/>
</dbReference>
<organism evidence="3 4">
    <name type="scientific">Perkinsus olseni</name>
    <name type="common">Perkinsus atlanticus</name>
    <dbReference type="NCBI Taxonomy" id="32597"/>
    <lineage>
        <taxon>Eukaryota</taxon>
        <taxon>Sar</taxon>
        <taxon>Alveolata</taxon>
        <taxon>Perkinsozoa</taxon>
        <taxon>Perkinsea</taxon>
        <taxon>Perkinsida</taxon>
        <taxon>Perkinsidae</taxon>
        <taxon>Perkinsus</taxon>
    </lineage>
</organism>
<feature type="region of interest" description="Disordered" evidence="1">
    <location>
        <begin position="606"/>
        <end position="741"/>
    </location>
</feature>
<proteinExistence type="predicted"/>
<dbReference type="AlphaFoldDB" id="A0A7J6L1U1"/>
<reference evidence="3 4" key="1">
    <citation type="submission" date="2020-04" db="EMBL/GenBank/DDBJ databases">
        <title>Perkinsus olseni comparative genomics.</title>
        <authorList>
            <person name="Bogema D.R."/>
        </authorList>
    </citation>
    <scope>NUCLEOTIDE SEQUENCE [LARGE SCALE GENOMIC DNA]</scope>
    <source>
        <strain evidence="3">ATCC PRA-31</strain>
    </source>
</reference>